<feature type="chain" id="PRO_5022935432" description="Serine protease" evidence="1">
    <location>
        <begin position="24"/>
        <end position="252"/>
    </location>
</feature>
<keyword evidence="3" id="KW-1185">Reference proteome</keyword>
<accession>A0A5C5VKQ7</accession>
<comment type="caution">
    <text evidence="2">The sequence shown here is derived from an EMBL/GenBank/DDBJ whole genome shotgun (WGS) entry which is preliminary data.</text>
</comment>
<organism evidence="2 3">
    <name type="scientific">Blastopirellula retiformator</name>
    <dbReference type="NCBI Taxonomy" id="2527970"/>
    <lineage>
        <taxon>Bacteria</taxon>
        <taxon>Pseudomonadati</taxon>
        <taxon>Planctomycetota</taxon>
        <taxon>Planctomycetia</taxon>
        <taxon>Pirellulales</taxon>
        <taxon>Pirellulaceae</taxon>
        <taxon>Blastopirellula</taxon>
    </lineage>
</organism>
<keyword evidence="1" id="KW-0732">Signal</keyword>
<dbReference type="AlphaFoldDB" id="A0A5C5VKQ7"/>
<dbReference type="SUPFAM" id="SSF50494">
    <property type="entry name" value="Trypsin-like serine proteases"/>
    <property type="match status" value="1"/>
</dbReference>
<name>A0A5C5VKQ7_9BACT</name>
<dbReference type="OrthoDB" id="263398at2"/>
<dbReference type="InterPro" id="IPR009003">
    <property type="entry name" value="Peptidase_S1_PA"/>
</dbReference>
<sequence length="252" mass="26985" precursor="true">MLVRLIAVLAVLVYLCYNAPVLAAEDRPDRWESPFFIRSIVDKEGKKIGKASSGFLVRRGEQVYLATARHVSEESSADSIVSFSIGDSSVNVKLADLGLSSENPWLTKPSYDVTVLPVSHKLLAAAVAVPLENCRRDLPPARTTLEVVGFPMGLGVQGPDLSPIVMEAKLASGEINDPFKQEGQRIVVCVPALADGSSGSPVFASIEEDRWRLIGAHSGNLIDSSGGKLAKFVPAHALIDLVEDHAASEKTE</sequence>
<reference evidence="2 3" key="1">
    <citation type="submission" date="2019-02" db="EMBL/GenBank/DDBJ databases">
        <title>Deep-cultivation of Planctomycetes and their phenomic and genomic characterization uncovers novel biology.</title>
        <authorList>
            <person name="Wiegand S."/>
            <person name="Jogler M."/>
            <person name="Boedeker C."/>
            <person name="Pinto D."/>
            <person name="Vollmers J."/>
            <person name="Rivas-Marin E."/>
            <person name="Kohn T."/>
            <person name="Peeters S.H."/>
            <person name="Heuer A."/>
            <person name="Rast P."/>
            <person name="Oberbeckmann S."/>
            <person name="Bunk B."/>
            <person name="Jeske O."/>
            <person name="Meyerdierks A."/>
            <person name="Storesund J.E."/>
            <person name="Kallscheuer N."/>
            <person name="Luecker S."/>
            <person name="Lage O.M."/>
            <person name="Pohl T."/>
            <person name="Merkel B.J."/>
            <person name="Hornburger P."/>
            <person name="Mueller R.-W."/>
            <person name="Bruemmer F."/>
            <person name="Labrenz M."/>
            <person name="Spormann A.M."/>
            <person name="Op Den Camp H."/>
            <person name="Overmann J."/>
            <person name="Amann R."/>
            <person name="Jetten M.S.M."/>
            <person name="Mascher T."/>
            <person name="Medema M.H."/>
            <person name="Devos D.P."/>
            <person name="Kaster A.-K."/>
            <person name="Ovreas L."/>
            <person name="Rohde M."/>
            <person name="Galperin M.Y."/>
            <person name="Jogler C."/>
        </authorList>
    </citation>
    <scope>NUCLEOTIDE SEQUENCE [LARGE SCALE GENOMIC DNA]</scope>
    <source>
        <strain evidence="2 3">Enr8</strain>
    </source>
</reference>
<evidence type="ECO:0008006" key="4">
    <source>
        <dbReference type="Google" id="ProtNLM"/>
    </source>
</evidence>
<protein>
    <recommendedName>
        <fullName evidence="4">Serine protease</fullName>
    </recommendedName>
</protein>
<dbReference type="EMBL" id="SJPF01000001">
    <property type="protein sequence ID" value="TWT38510.1"/>
    <property type="molecule type" value="Genomic_DNA"/>
</dbReference>
<proteinExistence type="predicted"/>
<dbReference type="Proteomes" id="UP000318878">
    <property type="component" value="Unassembled WGS sequence"/>
</dbReference>
<gene>
    <name evidence="2" type="ORF">Enr8_02030</name>
</gene>
<evidence type="ECO:0000313" key="2">
    <source>
        <dbReference type="EMBL" id="TWT38510.1"/>
    </source>
</evidence>
<feature type="signal peptide" evidence="1">
    <location>
        <begin position="1"/>
        <end position="23"/>
    </location>
</feature>
<evidence type="ECO:0000313" key="3">
    <source>
        <dbReference type="Proteomes" id="UP000318878"/>
    </source>
</evidence>
<evidence type="ECO:0000256" key="1">
    <source>
        <dbReference type="SAM" id="SignalP"/>
    </source>
</evidence>
<dbReference type="RefSeq" id="WP_146428754.1">
    <property type="nucleotide sequence ID" value="NZ_SJPF01000001.1"/>
</dbReference>
<dbReference type="Pfam" id="PF13365">
    <property type="entry name" value="Trypsin_2"/>
    <property type="match status" value="1"/>
</dbReference>